<dbReference type="InterPro" id="IPR055414">
    <property type="entry name" value="LRR_R13L4/SHOC2-like"/>
</dbReference>
<keyword evidence="6 7" id="KW-0175">Coiled coil</keyword>
<dbReference type="Pfam" id="PF00931">
    <property type="entry name" value="NB-ARC"/>
    <property type="match status" value="1"/>
</dbReference>
<dbReference type="Pfam" id="PF23598">
    <property type="entry name" value="LRR_14"/>
    <property type="match status" value="1"/>
</dbReference>
<keyword evidence="4" id="KW-0547">Nucleotide-binding</keyword>
<dbReference type="InterPro" id="IPR058922">
    <property type="entry name" value="WHD_DRP"/>
</dbReference>
<evidence type="ECO:0000256" key="3">
    <source>
        <dbReference type="ARBA" id="ARBA00022737"/>
    </source>
</evidence>
<dbReference type="Gene3D" id="1.20.5.4130">
    <property type="match status" value="1"/>
</dbReference>
<organism evidence="12">
    <name type="scientific">Brachypodium distachyon</name>
    <name type="common">Purple false brome</name>
    <name type="synonym">Trachynia distachya</name>
    <dbReference type="NCBI Taxonomy" id="15368"/>
    <lineage>
        <taxon>Eukaryota</taxon>
        <taxon>Viridiplantae</taxon>
        <taxon>Streptophyta</taxon>
        <taxon>Embryophyta</taxon>
        <taxon>Tracheophyta</taxon>
        <taxon>Spermatophyta</taxon>
        <taxon>Magnoliopsida</taxon>
        <taxon>Liliopsida</taxon>
        <taxon>Poales</taxon>
        <taxon>Poaceae</taxon>
        <taxon>BOP clade</taxon>
        <taxon>Pooideae</taxon>
        <taxon>Stipodae</taxon>
        <taxon>Brachypodieae</taxon>
        <taxon>Brachypodium</taxon>
    </lineage>
</organism>
<evidence type="ECO:0000313" key="14">
    <source>
        <dbReference type="Proteomes" id="UP000008810"/>
    </source>
</evidence>
<dbReference type="CDD" id="cd14798">
    <property type="entry name" value="RX-CC_like"/>
    <property type="match status" value="1"/>
</dbReference>
<dbReference type="FunCoup" id="A0A0Q3EXE3">
    <property type="interactions" value="3"/>
</dbReference>
<evidence type="ECO:0008006" key="15">
    <source>
        <dbReference type="Google" id="ProtNLM"/>
    </source>
</evidence>
<dbReference type="Gramene" id="KQJ92110">
    <property type="protein sequence ID" value="KQJ92110"/>
    <property type="gene ID" value="BRADI_4g41708v3"/>
</dbReference>
<dbReference type="GO" id="GO:0009626">
    <property type="term" value="P:plant-type hypersensitive response"/>
    <property type="evidence" value="ECO:0007669"/>
    <property type="project" value="UniProtKB-ARBA"/>
</dbReference>
<dbReference type="InterPro" id="IPR027417">
    <property type="entry name" value="P-loop_NTPase"/>
</dbReference>
<dbReference type="FunFam" id="1.10.10.10:FF:000322">
    <property type="entry name" value="Probable disease resistance protein At1g63360"/>
    <property type="match status" value="1"/>
</dbReference>
<dbReference type="PRINTS" id="PR00364">
    <property type="entry name" value="DISEASERSIST"/>
</dbReference>
<dbReference type="Pfam" id="PF23559">
    <property type="entry name" value="WHD_DRP"/>
    <property type="match status" value="1"/>
</dbReference>
<dbReference type="GO" id="GO:0042742">
    <property type="term" value="P:defense response to bacterium"/>
    <property type="evidence" value="ECO:0007669"/>
    <property type="project" value="UniProtKB-ARBA"/>
</dbReference>
<sequence length="808" mass="91818">MEAALVSVGAGVMKPLLCKLYKVLKDERGKLKSLRPHVEETRKEMISMEVLADAEQLNSQMRGWRDEVRELSYDMEDCVDDFMARVDHEHDAPKSFFMGLFDKAKKLKPRRRINGKIKELKARAIEASKRQKRYKIDGLSPESSTCDIDPRVHALFVELRVVSIVGPGGLGKTTLTNAVFQSMKSEFSCVAFVSVSRKPDMKNVLREIAEKVKITPDTSSDTEQRLIERLRDHLQEKRYLVVIDDIWSEKAWKTIKDALPNNDSGSRIITTTRNRTLASFCSSQGYYTVSSKSIRSEASCPPHLKEVFERILKKCAGLPLAIITMSSLLADQTAERVWNRALAAVGSSLAKEDGAGEMTKISSLSYFDLPHYMKACLLYLSAYPEDRMIQKKSLIHKWMAEGFIREEKGRSTHEVGESYFNDFINRSLIEPVEGFISDDEVTFGEVEACRVPDIILDFITCKAKEENFMTSFGDAEHGGKHKVRRLSVVNHDNGMATVSMDLSHNFKLDFPALRVLDLEGFWDLKTDHFANIEKLLLLKYLRLGSSSSFSEIPEGIGKLKFLETLDMRGLTIRKLPSTMAQLQRLARLYAIFELDCLSDGIIGQLRSLEELEKVVVSETQQEKFLQELGQLTKLSTLSVHVRQSKLSKKVDNVRCVGTLISSYNLHHLTITYRGNRLRGYLLSLESWRPANPAALRKICIRDYCIGKVPSWIISLGNLRVLHLSDMYCTRPEDMAILGGMPALVALKLDTGFRSLKYFDLRVRCCGTTVEFGEGSMPKLEHLELEFSAHFFFARKIKCAFDRVCELWF</sequence>
<gene>
    <name evidence="12" type="ORF">BRADI_4g41708v3</name>
</gene>
<feature type="coiled-coil region" evidence="7">
    <location>
        <begin position="110"/>
        <end position="137"/>
    </location>
</feature>
<dbReference type="FunFam" id="3.40.50.300:FF:001091">
    <property type="entry name" value="Probable disease resistance protein At1g61300"/>
    <property type="match status" value="1"/>
</dbReference>
<dbReference type="InterPro" id="IPR044974">
    <property type="entry name" value="Disease_R_plants"/>
</dbReference>
<dbReference type="Gene3D" id="1.10.8.430">
    <property type="entry name" value="Helical domain of apoptotic protease-activating factors"/>
    <property type="match status" value="1"/>
</dbReference>
<keyword evidence="5" id="KW-0611">Plant defense</keyword>
<dbReference type="InterPro" id="IPR036388">
    <property type="entry name" value="WH-like_DNA-bd_sf"/>
</dbReference>
<evidence type="ECO:0000259" key="10">
    <source>
        <dbReference type="Pfam" id="PF23559"/>
    </source>
</evidence>
<feature type="domain" description="Disease resistance R13L4/SHOC-2-like LRR" evidence="11">
    <location>
        <begin position="509"/>
        <end position="791"/>
    </location>
</feature>
<dbReference type="InterPro" id="IPR041118">
    <property type="entry name" value="Rx_N"/>
</dbReference>
<proteinExistence type="inferred from homology"/>
<dbReference type="Gene3D" id="3.80.10.10">
    <property type="entry name" value="Ribonuclease Inhibitor"/>
    <property type="match status" value="1"/>
</dbReference>
<protein>
    <recommendedName>
        <fullName evidence="15">AAA+ ATPase domain-containing protein</fullName>
    </recommendedName>
</protein>
<evidence type="ECO:0000313" key="13">
    <source>
        <dbReference type="EnsemblPlants" id="KQJ92110"/>
    </source>
</evidence>
<dbReference type="EnsemblPlants" id="KQJ92110">
    <property type="protein sequence ID" value="KQJ92110"/>
    <property type="gene ID" value="BRADI_4g41708v3"/>
</dbReference>
<dbReference type="OrthoDB" id="1534087at2759"/>
<dbReference type="Proteomes" id="UP000008810">
    <property type="component" value="Chromosome 4"/>
</dbReference>
<evidence type="ECO:0000256" key="5">
    <source>
        <dbReference type="ARBA" id="ARBA00022821"/>
    </source>
</evidence>
<evidence type="ECO:0000259" key="9">
    <source>
        <dbReference type="Pfam" id="PF18052"/>
    </source>
</evidence>
<dbReference type="EMBL" id="CM000883">
    <property type="protein sequence ID" value="KQJ92110.1"/>
    <property type="molecule type" value="Genomic_DNA"/>
</dbReference>
<evidence type="ECO:0000259" key="11">
    <source>
        <dbReference type="Pfam" id="PF23598"/>
    </source>
</evidence>
<evidence type="ECO:0000313" key="12">
    <source>
        <dbReference type="EMBL" id="KQJ92110.1"/>
    </source>
</evidence>
<accession>A0A0Q3EXE3</accession>
<keyword evidence="3" id="KW-0677">Repeat</keyword>
<evidence type="ECO:0000256" key="2">
    <source>
        <dbReference type="ARBA" id="ARBA00022614"/>
    </source>
</evidence>
<keyword evidence="2" id="KW-0433">Leucine-rich repeat</keyword>
<dbReference type="Gene3D" id="1.10.10.10">
    <property type="entry name" value="Winged helix-like DNA-binding domain superfamily/Winged helix DNA-binding domain"/>
    <property type="match status" value="1"/>
</dbReference>
<dbReference type="InterPro" id="IPR032675">
    <property type="entry name" value="LRR_dom_sf"/>
</dbReference>
<reference evidence="12 13" key="1">
    <citation type="journal article" date="2010" name="Nature">
        <title>Genome sequencing and analysis of the model grass Brachypodium distachyon.</title>
        <authorList>
            <consortium name="International Brachypodium Initiative"/>
        </authorList>
    </citation>
    <scope>NUCLEOTIDE SEQUENCE [LARGE SCALE GENOMIC DNA]</scope>
    <source>
        <strain evidence="12 13">Bd21</strain>
    </source>
</reference>
<name>A0A0Q3EXE3_BRADI</name>
<reference evidence="12" key="2">
    <citation type="submission" date="2017-06" db="EMBL/GenBank/DDBJ databases">
        <title>WGS assembly of Brachypodium distachyon.</title>
        <authorList>
            <consortium name="The International Brachypodium Initiative"/>
            <person name="Lucas S."/>
            <person name="Harmon-Smith M."/>
            <person name="Lail K."/>
            <person name="Tice H."/>
            <person name="Grimwood J."/>
            <person name="Bruce D."/>
            <person name="Barry K."/>
            <person name="Shu S."/>
            <person name="Lindquist E."/>
            <person name="Wang M."/>
            <person name="Pitluck S."/>
            <person name="Vogel J.P."/>
            <person name="Garvin D.F."/>
            <person name="Mockler T.C."/>
            <person name="Schmutz J."/>
            <person name="Rokhsar D."/>
            <person name="Bevan M.W."/>
        </authorList>
    </citation>
    <scope>NUCLEOTIDE SEQUENCE</scope>
    <source>
        <strain evidence="12">Bd21</strain>
    </source>
</reference>
<evidence type="ECO:0000256" key="6">
    <source>
        <dbReference type="ARBA" id="ARBA00023054"/>
    </source>
</evidence>
<reference evidence="13" key="3">
    <citation type="submission" date="2018-08" db="UniProtKB">
        <authorList>
            <consortium name="EnsemblPlants"/>
        </authorList>
    </citation>
    <scope>IDENTIFICATION</scope>
    <source>
        <strain evidence="13">cv. Bd21</strain>
    </source>
</reference>
<keyword evidence="14" id="KW-1185">Reference proteome</keyword>
<dbReference type="SUPFAM" id="SSF52047">
    <property type="entry name" value="RNI-like"/>
    <property type="match status" value="1"/>
</dbReference>
<dbReference type="InterPro" id="IPR038005">
    <property type="entry name" value="RX-like_CC"/>
</dbReference>
<dbReference type="PANTHER" id="PTHR23155:SF1028">
    <property type="entry name" value="OS08G0174800 PROTEIN"/>
    <property type="match status" value="1"/>
</dbReference>
<feature type="domain" description="NB-ARC" evidence="8">
    <location>
        <begin position="158"/>
        <end position="299"/>
    </location>
</feature>
<feature type="domain" description="Disease resistance N-terminal" evidence="9">
    <location>
        <begin position="12"/>
        <end position="95"/>
    </location>
</feature>
<evidence type="ECO:0000256" key="7">
    <source>
        <dbReference type="SAM" id="Coils"/>
    </source>
</evidence>
<evidence type="ECO:0000259" key="8">
    <source>
        <dbReference type="Pfam" id="PF00931"/>
    </source>
</evidence>
<dbReference type="PANTHER" id="PTHR23155">
    <property type="entry name" value="DISEASE RESISTANCE PROTEIN RP"/>
    <property type="match status" value="1"/>
</dbReference>
<dbReference type="GO" id="GO:0043531">
    <property type="term" value="F:ADP binding"/>
    <property type="evidence" value="ECO:0007669"/>
    <property type="project" value="InterPro"/>
</dbReference>
<dbReference type="InterPro" id="IPR042197">
    <property type="entry name" value="Apaf_helical"/>
</dbReference>
<dbReference type="Gene3D" id="3.40.50.300">
    <property type="entry name" value="P-loop containing nucleotide triphosphate hydrolases"/>
    <property type="match status" value="1"/>
</dbReference>
<dbReference type="GO" id="GO:0002758">
    <property type="term" value="P:innate immune response-activating signaling pathway"/>
    <property type="evidence" value="ECO:0007669"/>
    <property type="project" value="UniProtKB-ARBA"/>
</dbReference>
<dbReference type="InterPro" id="IPR002182">
    <property type="entry name" value="NB-ARC"/>
</dbReference>
<evidence type="ECO:0000256" key="1">
    <source>
        <dbReference type="ARBA" id="ARBA00008894"/>
    </source>
</evidence>
<dbReference type="GO" id="GO:0098542">
    <property type="term" value="P:defense response to other organism"/>
    <property type="evidence" value="ECO:0000318"/>
    <property type="project" value="GO_Central"/>
</dbReference>
<dbReference type="AlphaFoldDB" id="A0A0Q3EXE3"/>
<feature type="domain" description="Disease resistance protein winged helix" evidence="10">
    <location>
        <begin position="383"/>
        <end position="459"/>
    </location>
</feature>
<dbReference type="InParanoid" id="A0A0Q3EXE3"/>
<dbReference type="SUPFAM" id="SSF52540">
    <property type="entry name" value="P-loop containing nucleoside triphosphate hydrolases"/>
    <property type="match status" value="1"/>
</dbReference>
<comment type="similarity">
    <text evidence="1">Belongs to the disease resistance NB-LRR family.</text>
</comment>
<evidence type="ECO:0000256" key="4">
    <source>
        <dbReference type="ARBA" id="ARBA00022741"/>
    </source>
</evidence>
<dbReference type="Pfam" id="PF18052">
    <property type="entry name" value="Rx_N"/>
    <property type="match status" value="1"/>
</dbReference>